<dbReference type="InterPro" id="IPR018062">
    <property type="entry name" value="HTH_AraC-typ_CS"/>
</dbReference>
<dbReference type="Gene3D" id="2.60.120.10">
    <property type="entry name" value="Jelly Rolls"/>
    <property type="match status" value="1"/>
</dbReference>
<organism evidence="5 6">
    <name type="scientific">Clostridium cavendishii DSM 21758</name>
    <dbReference type="NCBI Taxonomy" id="1121302"/>
    <lineage>
        <taxon>Bacteria</taxon>
        <taxon>Bacillati</taxon>
        <taxon>Bacillota</taxon>
        <taxon>Clostridia</taxon>
        <taxon>Eubacteriales</taxon>
        <taxon>Clostridiaceae</taxon>
        <taxon>Clostridium</taxon>
    </lineage>
</organism>
<dbReference type="Pfam" id="PF07883">
    <property type="entry name" value="Cupin_2"/>
    <property type="match status" value="1"/>
</dbReference>
<name>A0A1M6KT52_9CLOT</name>
<reference evidence="5 6" key="1">
    <citation type="submission" date="2016-11" db="EMBL/GenBank/DDBJ databases">
        <authorList>
            <person name="Jaros S."/>
            <person name="Januszkiewicz K."/>
            <person name="Wedrychowicz H."/>
        </authorList>
    </citation>
    <scope>NUCLEOTIDE SEQUENCE [LARGE SCALE GENOMIC DNA]</scope>
    <source>
        <strain evidence="5 6">DSM 21758</strain>
    </source>
</reference>
<evidence type="ECO:0000313" key="6">
    <source>
        <dbReference type="Proteomes" id="UP000184310"/>
    </source>
</evidence>
<dbReference type="Pfam" id="PF12833">
    <property type="entry name" value="HTH_18"/>
    <property type="match status" value="1"/>
</dbReference>
<dbReference type="GO" id="GO:0043565">
    <property type="term" value="F:sequence-specific DNA binding"/>
    <property type="evidence" value="ECO:0007669"/>
    <property type="project" value="InterPro"/>
</dbReference>
<dbReference type="PANTHER" id="PTHR43280">
    <property type="entry name" value="ARAC-FAMILY TRANSCRIPTIONAL REGULATOR"/>
    <property type="match status" value="1"/>
</dbReference>
<dbReference type="PANTHER" id="PTHR43280:SF28">
    <property type="entry name" value="HTH-TYPE TRANSCRIPTIONAL ACTIVATOR RHAS"/>
    <property type="match status" value="1"/>
</dbReference>
<evidence type="ECO:0000259" key="4">
    <source>
        <dbReference type="PROSITE" id="PS01124"/>
    </source>
</evidence>
<keyword evidence="1" id="KW-0805">Transcription regulation</keyword>
<dbReference type="OrthoDB" id="9791615at2"/>
<accession>A0A1M6KT52</accession>
<protein>
    <submittedName>
        <fullName evidence="5">AraC-type DNA-binding protein</fullName>
    </submittedName>
</protein>
<keyword evidence="3" id="KW-0804">Transcription</keyword>
<feature type="domain" description="HTH araC/xylS-type" evidence="4">
    <location>
        <begin position="193"/>
        <end position="291"/>
    </location>
</feature>
<keyword evidence="6" id="KW-1185">Reference proteome</keyword>
<evidence type="ECO:0000256" key="2">
    <source>
        <dbReference type="ARBA" id="ARBA00023125"/>
    </source>
</evidence>
<evidence type="ECO:0000256" key="1">
    <source>
        <dbReference type="ARBA" id="ARBA00023015"/>
    </source>
</evidence>
<dbReference type="GO" id="GO:0003700">
    <property type="term" value="F:DNA-binding transcription factor activity"/>
    <property type="evidence" value="ECO:0007669"/>
    <property type="project" value="InterPro"/>
</dbReference>
<dbReference type="RefSeq" id="WP_072987419.1">
    <property type="nucleotide sequence ID" value="NZ_FQZB01000009.1"/>
</dbReference>
<dbReference type="InterPro" id="IPR018060">
    <property type="entry name" value="HTH_AraC"/>
</dbReference>
<dbReference type="SUPFAM" id="SSF46689">
    <property type="entry name" value="Homeodomain-like"/>
    <property type="match status" value="2"/>
</dbReference>
<dbReference type="InterPro" id="IPR009057">
    <property type="entry name" value="Homeodomain-like_sf"/>
</dbReference>
<keyword evidence="2 5" id="KW-0238">DNA-binding</keyword>
<dbReference type="AlphaFoldDB" id="A0A1M6KT52"/>
<proteinExistence type="predicted"/>
<dbReference type="InterPro" id="IPR020449">
    <property type="entry name" value="Tscrpt_reg_AraC-type_HTH"/>
</dbReference>
<gene>
    <name evidence="5" type="ORF">SAMN02745163_02291</name>
</gene>
<dbReference type="PROSITE" id="PS01124">
    <property type="entry name" value="HTH_ARAC_FAMILY_2"/>
    <property type="match status" value="1"/>
</dbReference>
<sequence>MNTEKNTLRETVSRENSPIPFYVYKQNWINCNLYLHWHNEVEFIYVEKGKIIFNINTVPIKVSEGEAIIINSGSLHSANCVKDVPSIHHAILFDLNILNSSYDDYYQTKYIKPLLDGELKFPLIIDKENPWGKSIISELKEIINIHDNKLIAWELDLKISIYKILSIFIKENNLAFKDGLDSSKLGNKIDIIKKILNYIHKNYMSKIYIEDLAKEVNMNPQYFCRFFKNNISKTPVEYINEYRINKAVKIIQTEDKRILDICFEVGFDNFSYFIKKFKEYKGVTPNKYKKLV</sequence>
<evidence type="ECO:0000313" key="5">
    <source>
        <dbReference type="EMBL" id="SHJ62195.1"/>
    </source>
</evidence>
<dbReference type="InterPro" id="IPR013096">
    <property type="entry name" value="Cupin_2"/>
</dbReference>
<dbReference type="InterPro" id="IPR037923">
    <property type="entry name" value="HTH-like"/>
</dbReference>
<dbReference type="CDD" id="cd02208">
    <property type="entry name" value="cupin_RmlC-like"/>
    <property type="match status" value="1"/>
</dbReference>
<dbReference type="SMART" id="SM00342">
    <property type="entry name" value="HTH_ARAC"/>
    <property type="match status" value="1"/>
</dbReference>
<dbReference type="PROSITE" id="PS00041">
    <property type="entry name" value="HTH_ARAC_FAMILY_1"/>
    <property type="match status" value="1"/>
</dbReference>
<dbReference type="PRINTS" id="PR00032">
    <property type="entry name" value="HTHARAC"/>
</dbReference>
<dbReference type="InterPro" id="IPR014710">
    <property type="entry name" value="RmlC-like_jellyroll"/>
</dbReference>
<dbReference type="Gene3D" id="1.10.10.60">
    <property type="entry name" value="Homeodomain-like"/>
    <property type="match status" value="2"/>
</dbReference>
<dbReference type="Proteomes" id="UP000184310">
    <property type="component" value="Unassembled WGS sequence"/>
</dbReference>
<evidence type="ECO:0000256" key="3">
    <source>
        <dbReference type="ARBA" id="ARBA00023163"/>
    </source>
</evidence>
<dbReference type="STRING" id="1121302.SAMN02745163_02291"/>
<dbReference type="SUPFAM" id="SSF51215">
    <property type="entry name" value="Regulatory protein AraC"/>
    <property type="match status" value="1"/>
</dbReference>
<dbReference type="EMBL" id="FQZB01000009">
    <property type="protein sequence ID" value="SHJ62195.1"/>
    <property type="molecule type" value="Genomic_DNA"/>
</dbReference>